<keyword evidence="2" id="KW-1185">Reference proteome</keyword>
<comment type="caution">
    <text evidence="1">The sequence shown here is derived from an EMBL/GenBank/DDBJ whole genome shotgun (WGS) entry which is preliminary data.</text>
</comment>
<evidence type="ECO:0008006" key="3">
    <source>
        <dbReference type="Google" id="ProtNLM"/>
    </source>
</evidence>
<gene>
    <name evidence="1" type="ORF">K5V21_02205</name>
</gene>
<reference evidence="1 2" key="1">
    <citation type="journal article" date="2021" name="Cell Host Microbe">
        <title>in vivo commensal control of Clostridioides difficile virulence.</title>
        <authorList>
            <person name="Girinathan B.P."/>
            <person name="Dibenedetto N."/>
            <person name="Worley J.N."/>
            <person name="Peltier J."/>
            <person name="Arrieta-Ortiz M.L."/>
            <person name="Rupa Christinal Immanuel S."/>
            <person name="Lavin R."/>
            <person name="Delaney M.L."/>
            <person name="Cummins C."/>
            <person name="Hoffmann M."/>
            <person name="Luo Y."/>
            <person name="Gonzalez-Escalona N."/>
            <person name="Allard M."/>
            <person name="Onderdonk A.B."/>
            <person name="Gerber G.K."/>
            <person name="Sonenshein A.L."/>
            <person name="Baliga N."/>
            <person name="Dupuy B."/>
            <person name="Bry L."/>
        </authorList>
    </citation>
    <scope>NUCLEOTIDE SEQUENCE [LARGE SCALE GENOMIC DNA]</scope>
    <source>
        <strain evidence="1 2">DSM 599</strain>
    </source>
</reference>
<accession>A0ABS7KTY0</accession>
<dbReference type="Gene3D" id="3.90.75.20">
    <property type="match status" value="1"/>
</dbReference>
<dbReference type="SUPFAM" id="SSF54060">
    <property type="entry name" value="His-Me finger endonucleases"/>
    <property type="match status" value="1"/>
</dbReference>
<dbReference type="Proteomes" id="UP001299068">
    <property type="component" value="Unassembled WGS sequence"/>
</dbReference>
<evidence type="ECO:0000313" key="1">
    <source>
        <dbReference type="EMBL" id="MBY0754259.1"/>
    </source>
</evidence>
<sequence>MENNFKTEEGVTFITILKKNGDELIAKIDSSDLDSVKSIGTWFAEWNKDFNNYLVLNISNTEKNKKNKPLKQSLQSIILNVSSTTPIRHINGNTLDNRRCNLEIVQRNTKNEYEKIDADTFAISLKDKYGKEQAKALISSSDLHTVVNDDYSWVYYRNNNDICVIANTPDGRIHLDRIIMKPSDSETIHHINLNPLDNRRSNLEKVEI</sequence>
<dbReference type="EMBL" id="JAIKTU010000002">
    <property type="protein sequence ID" value="MBY0754259.1"/>
    <property type="molecule type" value="Genomic_DNA"/>
</dbReference>
<name>A0ABS7KTY0_CLOSR</name>
<evidence type="ECO:0000313" key="2">
    <source>
        <dbReference type="Proteomes" id="UP001299068"/>
    </source>
</evidence>
<protein>
    <recommendedName>
        <fullName evidence="3">HNH nuclease domain-containing protein</fullName>
    </recommendedName>
</protein>
<dbReference type="RefSeq" id="WP_221859164.1">
    <property type="nucleotide sequence ID" value="NZ_JAIKTU010000002.1"/>
</dbReference>
<dbReference type="InterPro" id="IPR044925">
    <property type="entry name" value="His-Me_finger_sf"/>
</dbReference>
<proteinExistence type="predicted"/>
<organism evidence="1 2">
    <name type="scientific">Clostridium sardiniense</name>
    <name type="common">Clostridium absonum</name>
    <dbReference type="NCBI Taxonomy" id="29369"/>
    <lineage>
        <taxon>Bacteria</taxon>
        <taxon>Bacillati</taxon>
        <taxon>Bacillota</taxon>
        <taxon>Clostridia</taxon>
        <taxon>Eubacteriales</taxon>
        <taxon>Clostridiaceae</taxon>
        <taxon>Clostridium</taxon>
    </lineage>
</organism>